<dbReference type="AlphaFoldDB" id="A0A1H8LAX4"/>
<dbReference type="Proteomes" id="UP000198809">
    <property type="component" value="Unassembled WGS sequence"/>
</dbReference>
<dbReference type="EMBL" id="FODH01000004">
    <property type="protein sequence ID" value="SEO01858.1"/>
    <property type="molecule type" value="Genomic_DNA"/>
</dbReference>
<accession>A0A1H8LAX4</accession>
<dbReference type="EMBL" id="CP076607">
    <property type="protein sequence ID" value="QWU17370.1"/>
    <property type="molecule type" value="Genomic_DNA"/>
</dbReference>
<protein>
    <submittedName>
        <fullName evidence="2">Uncharacterized protein</fullName>
    </submittedName>
</protein>
<gene>
    <name evidence="1" type="ORF">KP014_09570</name>
    <name evidence="2" type="ORF">SAMN04487895_104246</name>
</gene>
<sequence>MQKAGPIKYYKVSRGQVLAGLFQSNCPDMVADQINLLQREYPGIEVNEVSEKEYKELQEAAKA</sequence>
<reference evidence="2 3" key="1">
    <citation type="submission" date="2016-10" db="EMBL/GenBank/DDBJ databases">
        <authorList>
            <person name="de Groot N.N."/>
        </authorList>
    </citation>
    <scope>NUCLEOTIDE SEQUENCE [LARGE SCALE GENOMIC DNA]</scope>
    <source>
        <strain evidence="2 3">CGMCC 1.10238</strain>
    </source>
</reference>
<dbReference type="Proteomes" id="UP000683429">
    <property type="component" value="Chromosome"/>
</dbReference>
<reference evidence="1 4" key="2">
    <citation type="submission" date="2021-06" db="EMBL/GenBank/DDBJ databases">
        <title>Whole genome sequence of Paenibacillus sophorae DSM23020 for comparative genomics.</title>
        <authorList>
            <person name="Kim M.-J."/>
            <person name="Lee G."/>
            <person name="Shin J.-H."/>
        </authorList>
    </citation>
    <scope>NUCLEOTIDE SEQUENCE [LARGE SCALE GENOMIC DNA]</scope>
    <source>
        <strain evidence="1 4">DSM 23020</strain>
    </source>
</reference>
<keyword evidence="4" id="KW-1185">Reference proteome</keyword>
<evidence type="ECO:0000313" key="2">
    <source>
        <dbReference type="EMBL" id="SEO01858.1"/>
    </source>
</evidence>
<evidence type="ECO:0000313" key="4">
    <source>
        <dbReference type="Proteomes" id="UP000683429"/>
    </source>
</evidence>
<dbReference type="RefSeq" id="WP_036595723.1">
    <property type="nucleotide sequence ID" value="NZ_CP076607.1"/>
</dbReference>
<dbReference type="STRING" id="1333845.SAMN04487895_104246"/>
<evidence type="ECO:0000313" key="1">
    <source>
        <dbReference type="EMBL" id="QWU17370.1"/>
    </source>
</evidence>
<proteinExistence type="predicted"/>
<name>A0A1H8LAX4_9BACL</name>
<evidence type="ECO:0000313" key="3">
    <source>
        <dbReference type="Proteomes" id="UP000198809"/>
    </source>
</evidence>
<organism evidence="2 3">
    <name type="scientific">Paenibacillus sophorae</name>
    <dbReference type="NCBI Taxonomy" id="1333845"/>
    <lineage>
        <taxon>Bacteria</taxon>
        <taxon>Bacillati</taxon>
        <taxon>Bacillota</taxon>
        <taxon>Bacilli</taxon>
        <taxon>Bacillales</taxon>
        <taxon>Paenibacillaceae</taxon>
        <taxon>Paenibacillus</taxon>
    </lineage>
</organism>